<dbReference type="PIRSF" id="PIRSF020479">
    <property type="entry name" value="UCP020479_CheW"/>
    <property type="match status" value="1"/>
</dbReference>
<protein>
    <submittedName>
        <fullName evidence="3">Purine-binding chemotaxis protein CheW</fullName>
    </submittedName>
</protein>
<accession>A0A839URA0</accession>
<name>A0A839URA0_9GAMM</name>
<feature type="domain" description="CheW-like" evidence="2">
    <location>
        <begin position="185"/>
        <end position="322"/>
    </location>
</feature>
<organism evidence="3 4">
    <name type="scientific">Simiduia aestuariiviva</name>
    <dbReference type="NCBI Taxonomy" id="1510459"/>
    <lineage>
        <taxon>Bacteria</taxon>
        <taxon>Pseudomonadati</taxon>
        <taxon>Pseudomonadota</taxon>
        <taxon>Gammaproteobacteria</taxon>
        <taxon>Cellvibrionales</taxon>
        <taxon>Cellvibrionaceae</taxon>
        <taxon>Simiduia</taxon>
    </lineage>
</organism>
<dbReference type="GO" id="GO:0007165">
    <property type="term" value="P:signal transduction"/>
    <property type="evidence" value="ECO:0007669"/>
    <property type="project" value="InterPro"/>
</dbReference>
<dbReference type="InterPro" id="IPR014506">
    <property type="entry name" value="UCP020479_CheW"/>
</dbReference>
<sequence length="329" mass="36188">MTINTPEDSVCDYLAALLYEDVSAPEMPQADDSGVDLKDQARVLENGGRAHNIEPAKVPQEPADRVPVSQDLKVNSDSPTRAPVPTSVPRTTKPSGKAPQNAPEQDVALVDREKLNRLLSSAQPQLLTAPVPTPLKEPTPALIPEPIVEPQAAEQEPNVEVVEQHEAAIDLDWHDNGRPHWAQDRFDVLLFKVYGLTLAVPLIALGQIQPITEELTPLFGQADWFMGLQPTPMGQIKTVNTALFVMPERYDAEFLKTAKYVVSIDGLEWGLAVDSVQQPKSLDPTDVKWRTSRTQRPWLAGTIKAHMCALIDVRNMGALLMAADRNKKG</sequence>
<dbReference type="AlphaFoldDB" id="A0A839URA0"/>
<evidence type="ECO:0000256" key="1">
    <source>
        <dbReference type="SAM" id="MobiDB-lite"/>
    </source>
</evidence>
<keyword evidence="4" id="KW-1185">Reference proteome</keyword>
<dbReference type="InterPro" id="IPR002545">
    <property type="entry name" value="CheW-lke_dom"/>
</dbReference>
<gene>
    <name evidence="3" type="ORF">FHS30_001580</name>
</gene>
<dbReference type="RefSeq" id="WP_343048942.1">
    <property type="nucleotide sequence ID" value="NZ_JACHXZ010000002.1"/>
</dbReference>
<dbReference type="Pfam" id="PF01584">
    <property type="entry name" value="CheW"/>
    <property type="match status" value="1"/>
</dbReference>
<dbReference type="InterPro" id="IPR036061">
    <property type="entry name" value="CheW-like_dom_sf"/>
</dbReference>
<proteinExistence type="predicted"/>
<dbReference type="GO" id="GO:0006935">
    <property type="term" value="P:chemotaxis"/>
    <property type="evidence" value="ECO:0007669"/>
    <property type="project" value="InterPro"/>
</dbReference>
<dbReference type="Proteomes" id="UP000559987">
    <property type="component" value="Unassembled WGS sequence"/>
</dbReference>
<dbReference type="SUPFAM" id="SSF50341">
    <property type="entry name" value="CheW-like"/>
    <property type="match status" value="1"/>
</dbReference>
<evidence type="ECO:0000313" key="4">
    <source>
        <dbReference type="Proteomes" id="UP000559987"/>
    </source>
</evidence>
<dbReference type="PROSITE" id="PS50851">
    <property type="entry name" value="CHEW"/>
    <property type="match status" value="1"/>
</dbReference>
<evidence type="ECO:0000313" key="3">
    <source>
        <dbReference type="EMBL" id="MBB3168396.1"/>
    </source>
</evidence>
<evidence type="ECO:0000259" key="2">
    <source>
        <dbReference type="PROSITE" id="PS50851"/>
    </source>
</evidence>
<feature type="region of interest" description="Disordered" evidence="1">
    <location>
        <begin position="25"/>
        <end position="106"/>
    </location>
</feature>
<comment type="caution">
    <text evidence="3">The sequence shown here is derived from an EMBL/GenBank/DDBJ whole genome shotgun (WGS) entry which is preliminary data.</text>
</comment>
<dbReference type="EMBL" id="JACHXZ010000002">
    <property type="protein sequence ID" value="MBB3168396.1"/>
    <property type="molecule type" value="Genomic_DNA"/>
</dbReference>
<reference evidence="3 4" key="1">
    <citation type="submission" date="2020-08" db="EMBL/GenBank/DDBJ databases">
        <title>Genomic Encyclopedia of Type Strains, Phase III (KMG-III): the genomes of soil and plant-associated and newly described type strains.</title>
        <authorList>
            <person name="Whitman W."/>
        </authorList>
    </citation>
    <scope>NUCLEOTIDE SEQUENCE [LARGE SCALE GENOMIC DNA]</scope>
    <source>
        <strain evidence="3 4">CECT 8571</strain>
    </source>
</reference>